<dbReference type="Gene3D" id="1.25.40.10">
    <property type="entry name" value="Tetratricopeptide repeat domain"/>
    <property type="match status" value="1"/>
</dbReference>
<name>A0A137NY90_CONC2</name>
<organism evidence="3 4">
    <name type="scientific">Conidiobolus coronatus (strain ATCC 28846 / CBS 209.66 / NRRL 28638)</name>
    <name type="common">Delacroixia coronata</name>
    <dbReference type="NCBI Taxonomy" id="796925"/>
    <lineage>
        <taxon>Eukaryota</taxon>
        <taxon>Fungi</taxon>
        <taxon>Fungi incertae sedis</taxon>
        <taxon>Zoopagomycota</taxon>
        <taxon>Entomophthoromycotina</taxon>
        <taxon>Entomophthoromycetes</taxon>
        <taxon>Entomophthorales</taxon>
        <taxon>Ancylistaceae</taxon>
        <taxon>Conidiobolus</taxon>
    </lineage>
</organism>
<dbReference type="PANTHER" id="PTHR46128:SF211">
    <property type="entry name" value="PENTACOTRIPEPTIDE-REPEAT REGION OF PRORP DOMAIN-CONTAINING PROTEIN"/>
    <property type="match status" value="1"/>
</dbReference>
<accession>A0A137NY90</accession>
<feature type="compositionally biased region" description="Polar residues" evidence="2">
    <location>
        <begin position="74"/>
        <end position="89"/>
    </location>
</feature>
<evidence type="ECO:0000256" key="1">
    <source>
        <dbReference type="ARBA" id="ARBA00007626"/>
    </source>
</evidence>
<dbReference type="AlphaFoldDB" id="A0A137NY90"/>
<evidence type="ECO:0000313" key="4">
    <source>
        <dbReference type="Proteomes" id="UP000070444"/>
    </source>
</evidence>
<sequence length="871" mass="100250">MSIFRPLYRALPAKTSARANQLLLRHANEQQQNGTAPHLNTNLLSHYSVSKTNIYSTNRLLHGSSFFNAVEANDQSPLHSSNDPESTSAAALGGDGSSHTAQLINQYLPIVSALVKCNDFDGLMHLVRNFSIGYPPLTTADKHIFLSLILDEIIAHHVSLDQTENIHKLLLEEFHIHSNSTSHLKLAQFSLNCNNLDRAYHWYMVDATLTRFSRPTEWENFYIEFIRKSSHDSQKLKIIYEALVSLQLPIPADVLSYALDAAMKTDDIEFVWSIVNHSSQHKGFLPKSFTSNVASQLLKNYEFMEACGKIQQLHKGKKGNHTNITTWKILSDMVKQISTPSDFVNCVINLNIENAPDSVHRNIANSFLYHHKSYSLDQISQALNNSQQQSTYFFNILKMMVRSHIDHYAVVDVLNNIHQLGLKVDTSIQIIIDQLIHHIIIHPKMSAKEKDQIRGEIEKVFHKIIDCSEQERNIRFNLYLMNRKVLMQSSSLSCLNLIREILDQGLHPSAPAISHTLSKLLAENMYDQGIRLLDEVRPILYQIKDKIGWMLACAPSYSFAIRHHCRRGHHQEASELLKELIEQDIFMDSYASAEFIIMVRRLQNPAQAAQIGFEFFNKLKHHHIKIQTYFINVLLNTCIESDQLNKVWQVQRKISGLQLEVDLVGYGTFIKAALKQNDYNKAKGFFQKVLDSPNLKRDMISRPSIFHQLIEHSIEVNRDFNEASNLFQMMSNFKLPSDERTQALQFRFYTQLEPYQLDKINPLIQNIRDNGSFVSWTHYRILILNLSRIHGELDWAYDLFLQLSKSPLQIHLDLCHAFIHELTINGRHELAAEVYRIYTSTYPKVDHLTLDQMQQAPVTYVNTHAITNSPK</sequence>
<feature type="region of interest" description="Disordered" evidence="2">
    <location>
        <begin position="74"/>
        <end position="94"/>
    </location>
</feature>
<dbReference type="OrthoDB" id="185373at2759"/>
<evidence type="ECO:0000256" key="2">
    <source>
        <dbReference type="SAM" id="MobiDB-lite"/>
    </source>
</evidence>
<dbReference type="Pfam" id="PF01535">
    <property type="entry name" value="PPR"/>
    <property type="match status" value="1"/>
</dbReference>
<dbReference type="InterPro" id="IPR002885">
    <property type="entry name" value="PPR_rpt"/>
</dbReference>
<evidence type="ECO:0000313" key="3">
    <source>
        <dbReference type="EMBL" id="KXN67746.1"/>
    </source>
</evidence>
<dbReference type="Proteomes" id="UP000070444">
    <property type="component" value="Unassembled WGS sequence"/>
</dbReference>
<protein>
    <recommendedName>
        <fullName evidence="5">Pentacotripeptide-repeat region of PRORP domain-containing protein</fullName>
    </recommendedName>
</protein>
<proteinExistence type="inferred from homology"/>
<dbReference type="EMBL" id="KQ964615">
    <property type="protein sequence ID" value="KXN67746.1"/>
    <property type="molecule type" value="Genomic_DNA"/>
</dbReference>
<dbReference type="STRING" id="796925.A0A137NY90"/>
<evidence type="ECO:0008006" key="5">
    <source>
        <dbReference type="Google" id="ProtNLM"/>
    </source>
</evidence>
<dbReference type="InterPro" id="IPR050872">
    <property type="entry name" value="PPR_P_subfamily"/>
</dbReference>
<dbReference type="PANTHER" id="PTHR46128">
    <property type="entry name" value="MITOCHONDRIAL GROUP I INTRON SPLICING FACTOR CCM1"/>
    <property type="match status" value="1"/>
</dbReference>
<reference evidence="3 4" key="1">
    <citation type="journal article" date="2015" name="Genome Biol. Evol.">
        <title>Phylogenomic analyses indicate that early fungi evolved digesting cell walls of algal ancestors of land plants.</title>
        <authorList>
            <person name="Chang Y."/>
            <person name="Wang S."/>
            <person name="Sekimoto S."/>
            <person name="Aerts A.L."/>
            <person name="Choi C."/>
            <person name="Clum A."/>
            <person name="LaButti K.M."/>
            <person name="Lindquist E.A."/>
            <person name="Yee Ngan C."/>
            <person name="Ohm R.A."/>
            <person name="Salamov A.A."/>
            <person name="Grigoriev I.V."/>
            <person name="Spatafora J.W."/>
            <person name="Berbee M.L."/>
        </authorList>
    </citation>
    <scope>NUCLEOTIDE SEQUENCE [LARGE SCALE GENOMIC DNA]</scope>
    <source>
        <strain evidence="3 4">NRRL 28638</strain>
    </source>
</reference>
<dbReference type="InterPro" id="IPR011990">
    <property type="entry name" value="TPR-like_helical_dom_sf"/>
</dbReference>
<keyword evidence="4" id="KW-1185">Reference proteome</keyword>
<comment type="similarity">
    <text evidence="1">Belongs to the PPR family. P subfamily.</text>
</comment>
<gene>
    <name evidence="3" type="ORF">CONCODRAFT_86797</name>
</gene>